<sequence length="41" mass="4650">MGIYSFLNFIISNSFLSSKTYLVASWAFCSSLVYYLSLLIS</sequence>
<evidence type="ECO:0000256" key="1">
    <source>
        <dbReference type="SAM" id="Phobius"/>
    </source>
</evidence>
<dbReference type="EMBL" id="CP128397">
    <property type="protein sequence ID" value="WZN38513.1"/>
    <property type="molecule type" value="Genomic_DNA"/>
</dbReference>
<organism evidence="2 3">
    <name type="scientific">Candidatus Phytoplasma asteris</name>
    <dbReference type="NCBI Taxonomy" id="85620"/>
    <lineage>
        <taxon>Bacteria</taxon>
        <taxon>Bacillati</taxon>
        <taxon>Mycoplasmatota</taxon>
        <taxon>Mollicutes</taxon>
        <taxon>Acholeplasmatales</taxon>
        <taxon>Acholeplasmataceae</taxon>
        <taxon>Candidatus Phytoplasma</taxon>
        <taxon>16SrI (Aster yellows group)</taxon>
    </lineage>
</organism>
<protein>
    <submittedName>
        <fullName evidence="2">Uncharacterized protein</fullName>
    </submittedName>
</protein>
<evidence type="ECO:0000313" key="3">
    <source>
        <dbReference type="Proteomes" id="UP001470586"/>
    </source>
</evidence>
<proteinExistence type="predicted"/>
<keyword evidence="1" id="KW-0812">Transmembrane</keyword>
<keyword evidence="1" id="KW-0472">Membrane</keyword>
<keyword evidence="1" id="KW-1133">Transmembrane helix</keyword>
<evidence type="ECO:0000313" key="2">
    <source>
        <dbReference type="EMBL" id="WZN38513.1"/>
    </source>
</evidence>
<name>A0ABZ2YFI3_9MOLU</name>
<accession>A0ABZ2YFI3</accession>
<feature type="transmembrane region" description="Helical" evidence="1">
    <location>
        <begin position="20"/>
        <end position="40"/>
    </location>
</feature>
<gene>
    <name evidence="2" type="ORF">M33023_03520</name>
</gene>
<dbReference type="Proteomes" id="UP001470586">
    <property type="component" value="Chromosome"/>
</dbReference>
<reference evidence="2" key="1">
    <citation type="submission" date="2023-06" db="EMBL/GenBank/DDBJ databases">
        <title>Complete Genome of Candidatus Phytoplasma asteris M33.</title>
        <authorList>
            <person name="Toth R."/>
            <person name="Ilic A.-M."/>
            <person name="Huettel B."/>
            <person name="Duduk B."/>
            <person name="Kube M."/>
        </authorList>
    </citation>
    <scope>NUCLEOTIDE SEQUENCE [LARGE SCALE GENOMIC DNA]</scope>
    <source>
        <strain evidence="2">M33</strain>
    </source>
</reference>
<keyword evidence="3" id="KW-1185">Reference proteome</keyword>